<keyword evidence="3" id="KW-1185">Reference proteome</keyword>
<organism evidence="2 3">
    <name type="scientific">Corchorus olitorius</name>
    <dbReference type="NCBI Taxonomy" id="93759"/>
    <lineage>
        <taxon>Eukaryota</taxon>
        <taxon>Viridiplantae</taxon>
        <taxon>Streptophyta</taxon>
        <taxon>Embryophyta</taxon>
        <taxon>Tracheophyta</taxon>
        <taxon>Spermatophyta</taxon>
        <taxon>Magnoliopsida</taxon>
        <taxon>eudicotyledons</taxon>
        <taxon>Gunneridae</taxon>
        <taxon>Pentapetalae</taxon>
        <taxon>rosids</taxon>
        <taxon>malvids</taxon>
        <taxon>Malvales</taxon>
        <taxon>Malvaceae</taxon>
        <taxon>Grewioideae</taxon>
        <taxon>Apeibeae</taxon>
        <taxon>Corchorus</taxon>
    </lineage>
</organism>
<gene>
    <name evidence="2" type="ORF">COLO4_04764</name>
</gene>
<feature type="compositionally biased region" description="Polar residues" evidence="1">
    <location>
        <begin position="73"/>
        <end position="85"/>
    </location>
</feature>
<keyword evidence="2" id="KW-0675">Receptor</keyword>
<dbReference type="EMBL" id="AWUE01012001">
    <property type="protein sequence ID" value="OMP10160.1"/>
    <property type="molecule type" value="Genomic_DNA"/>
</dbReference>
<proteinExistence type="predicted"/>
<dbReference type="Proteomes" id="UP000187203">
    <property type="component" value="Unassembled WGS sequence"/>
</dbReference>
<protein>
    <submittedName>
        <fullName evidence="2">7TM receptor with intracellular metal dependent phosphohydrolase</fullName>
    </submittedName>
</protein>
<evidence type="ECO:0000313" key="3">
    <source>
        <dbReference type="Proteomes" id="UP000187203"/>
    </source>
</evidence>
<reference evidence="3" key="1">
    <citation type="submission" date="2013-09" db="EMBL/GenBank/DDBJ databases">
        <title>Corchorus olitorius genome sequencing.</title>
        <authorList>
            <person name="Alam M."/>
            <person name="Haque M.S."/>
            <person name="Islam M.S."/>
            <person name="Emdad E.M."/>
            <person name="Islam M.M."/>
            <person name="Ahmed B."/>
            <person name="Halim A."/>
            <person name="Hossen Q.M.M."/>
            <person name="Hossain M.Z."/>
            <person name="Ahmed R."/>
            <person name="Khan M.M."/>
            <person name="Islam R."/>
            <person name="Rashid M.M."/>
            <person name="Khan S.A."/>
            <person name="Rahman M.S."/>
            <person name="Alam M."/>
            <person name="Yahiya A.S."/>
            <person name="Khan M.S."/>
            <person name="Azam M.S."/>
            <person name="Haque T."/>
            <person name="Lashkar M.Z.H."/>
            <person name="Akhand A.I."/>
            <person name="Morshed G."/>
            <person name="Roy S."/>
            <person name="Uddin K.S."/>
            <person name="Rabeya T."/>
            <person name="Hossain A.S."/>
            <person name="Chowdhury A."/>
            <person name="Snigdha A.R."/>
            <person name="Mortoza M.S."/>
            <person name="Matin S.A."/>
            <person name="Hoque S.M.E."/>
            <person name="Islam M.K."/>
            <person name="Roy D.K."/>
            <person name="Haider R."/>
            <person name="Moosa M.M."/>
            <person name="Elias S.M."/>
            <person name="Hasan A.M."/>
            <person name="Jahan S."/>
            <person name="Shafiuddin M."/>
            <person name="Mahmood N."/>
            <person name="Shommy N.S."/>
        </authorList>
    </citation>
    <scope>NUCLEOTIDE SEQUENCE [LARGE SCALE GENOMIC DNA]</scope>
    <source>
        <strain evidence="3">cv. O-4</strain>
    </source>
</reference>
<evidence type="ECO:0000313" key="2">
    <source>
        <dbReference type="EMBL" id="OMP10160.1"/>
    </source>
</evidence>
<comment type="caution">
    <text evidence="2">The sequence shown here is derived from an EMBL/GenBank/DDBJ whole genome shotgun (WGS) entry which is preliminary data.</text>
</comment>
<feature type="region of interest" description="Disordered" evidence="1">
    <location>
        <begin position="65"/>
        <end position="85"/>
    </location>
</feature>
<accession>A0A1R3KSW0</accession>
<sequence length="85" mass="9417">MGRKKKTLENHPSSPIKSMIYPITAPFESRRTTPNFAQPVAELNEASVFNLIKGVMEASNSGYVKAKPKKKNLANQSKQPSVTEQ</sequence>
<evidence type="ECO:0000256" key="1">
    <source>
        <dbReference type="SAM" id="MobiDB-lite"/>
    </source>
</evidence>
<name>A0A1R3KSW0_9ROSI</name>
<dbReference type="AlphaFoldDB" id="A0A1R3KSW0"/>